<dbReference type="Proteomes" id="UP000279331">
    <property type="component" value="Unassembled WGS sequence"/>
</dbReference>
<evidence type="ECO:0000313" key="4">
    <source>
        <dbReference type="Proteomes" id="UP000271464"/>
    </source>
</evidence>
<accession>A0AB38UZC5</accession>
<name>A0AB38UZC5_9MYCO</name>
<evidence type="ECO:0000313" key="3">
    <source>
        <dbReference type="EMBL" id="VBA30060.1"/>
    </source>
</evidence>
<gene>
    <name evidence="2" type="ORF">LAUMK42_04918</name>
    <name evidence="3" type="ORF">LAUMK4_04943</name>
</gene>
<reference evidence="4 5" key="1">
    <citation type="submission" date="2018-09" db="EMBL/GenBank/DDBJ databases">
        <authorList>
            <person name="Tagini F."/>
        </authorList>
    </citation>
    <scope>NUCLEOTIDE SEQUENCE [LARGE SCALE GENOMIC DNA]</scope>
    <source>
        <strain evidence="3 4">MK4</strain>
        <strain evidence="2 5">MK42</strain>
    </source>
</reference>
<comment type="caution">
    <text evidence="2">The sequence shown here is derived from an EMBL/GenBank/DDBJ whole genome shotgun (WGS) entry which is preliminary data.</text>
</comment>
<keyword evidence="4" id="KW-1185">Reference proteome</keyword>
<feature type="region of interest" description="Disordered" evidence="1">
    <location>
        <begin position="37"/>
        <end position="60"/>
    </location>
</feature>
<sequence>MLPAAAALAALIVEPIPAKSVATAAMKSGTAITNAMGHLPTCHDPMSQDDPGDARVTVDP</sequence>
<organism evidence="2 5">
    <name type="scientific">Mycobacterium persicum</name>
    <dbReference type="NCBI Taxonomy" id="1487726"/>
    <lineage>
        <taxon>Bacteria</taxon>
        <taxon>Bacillati</taxon>
        <taxon>Actinomycetota</taxon>
        <taxon>Actinomycetes</taxon>
        <taxon>Mycobacteriales</taxon>
        <taxon>Mycobacteriaceae</taxon>
        <taxon>Mycobacterium</taxon>
    </lineage>
</organism>
<evidence type="ECO:0000256" key="1">
    <source>
        <dbReference type="SAM" id="MobiDB-lite"/>
    </source>
</evidence>
<protein>
    <submittedName>
        <fullName evidence="2">Uncharacterized protein</fullName>
    </submittedName>
</protein>
<dbReference type="EMBL" id="UPHM01000134">
    <property type="protein sequence ID" value="VBA30060.1"/>
    <property type="molecule type" value="Genomic_DNA"/>
</dbReference>
<evidence type="ECO:0000313" key="2">
    <source>
        <dbReference type="EMBL" id="VAZ86075.1"/>
    </source>
</evidence>
<dbReference type="EMBL" id="UPHL01000142">
    <property type="protein sequence ID" value="VAZ86075.1"/>
    <property type="molecule type" value="Genomic_DNA"/>
</dbReference>
<evidence type="ECO:0000313" key="5">
    <source>
        <dbReference type="Proteomes" id="UP000279331"/>
    </source>
</evidence>
<dbReference type="Proteomes" id="UP000271464">
    <property type="component" value="Unassembled WGS sequence"/>
</dbReference>
<dbReference type="AlphaFoldDB" id="A0AB38UZC5"/>
<proteinExistence type="predicted"/>